<evidence type="ECO:0000313" key="2">
    <source>
        <dbReference type="Proteomes" id="UP001066276"/>
    </source>
</evidence>
<proteinExistence type="predicted"/>
<dbReference type="AlphaFoldDB" id="A0AAV7N434"/>
<dbReference type="EMBL" id="JANPWB010000013">
    <property type="protein sequence ID" value="KAJ1109630.1"/>
    <property type="molecule type" value="Genomic_DNA"/>
</dbReference>
<sequence length="75" mass="8738">ALFQNIQKRFLQKLQMLQNAAACLLLGTHKHQSVSHGLTKLYWLLIDKIIQFKPSCIAFKALHNVGPYHLRHRFT</sequence>
<comment type="caution">
    <text evidence="1">The sequence shown here is derived from an EMBL/GenBank/DDBJ whole genome shotgun (WGS) entry which is preliminary data.</text>
</comment>
<keyword evidence="2" id="KW-1185">Reference proteome</keyword>
<feature type="non-terminal residue" evidence="1">
    <location>
        <position position="1"/>
    </location>
</feature>
<protein>
    <recommendedName>
        <fullName evidence="3">Telomerase reverse transcriptase</fullName>
    </recommendedName>
</protein>
<gene>
    <name evidence="1" type="ORF">NDU88_006990</name>
</gene>
<name>A0AAV7N434_PLEWA</name>
<evidence type="ECO:0000313" key="1">
    <source>
        <dbReference type="EMBL" id="KAJ1109630.1"/>
    </source>
</evidence>
<reference evidence="1" key="1">
    <citation type="journal article" date="2022" name="bioRxiv">
        <title>Sequencing and chromosome-scale assembly of the giantPleurodeles waltlgenome.</title>
        <authorList>
            <person name="Brown T."/>
            <person name="Elewa A."/>
            <person name="Iarovenko S."/>
            <person name="Subramanian E."/>
            <person name="Araus A.J."/>
            <person name="Petzold A."/>
            <person name="Susuki M."/>
            <person name="Suzuki K.-i.T."/>
            <person name="Hayashi T."/>
            <person name="Toyoda A."/>
            <person name="Oliveira C."/>
            <person name="Osipova E."/>
            <person name="Leigh N.D."/>
            <person name="Simon A."/>
            <person name="Yun M.H."/>
        </authorList>
    </citation>
    <scope>NUCLEOTIDE SEQUENCE</scope>
    <source>
        <strain evidence="1">20211129_DDA</strain>
        <tissue evidence="1">Liver</tissue>
    </source>
</reference>
<evidence type="ECO:0008006" key="3">
    <source>
        <dbReference type="Google" id="ProtNLM"/>
    </source>
</evidence>
<organism evidence="1 2">
    <name type="scientific">Pleurodeles waltl</name>
    <name type="common">Iberian ribbed newt</name>
    <dbReference type="NCBI Taxonomy" id="8319"/>
    <lineage>
        <taxon>Eukaryota</taxon>
        <taxon>Metazoa</taxon>
        <taxon>Chordata</taxon>
        <taxon>Craniata</taxon>
        <taxon>Vertebrata</taxon>
        <taxon>Euteleostomi</taxon>
        <taxon>Amphibia</taxon>
        <taxon>Batrachia</taxon>
        <taxon>Caudata</taxon>
        <taxon>Salamandroidea</taxon>
        <taxon>Salamandridae</taxon>
        <taxon>Pleurodelinae</taxon>
        <taxon>Pleurodeles</taxon>
    </lineage>
</organism>
<dbReference type="Proteomes" id="UP001066276">
    <property type="component" value="Chromosome 9"/>
</dbReference>
<accession>A0AAV7N434</accession>